<keyword evidence="1" id="KW-0812">Transmembrane</keyword>
<gene>
    <name evidence="2" type="ORF">PG999_002674</name>
</gene>
<evidence type="ECO:0000313" key="3">
    <source>
        <dbReference type="Proteomes" id="UP001392437"/>
    </source>
</evidence>
<accession>A0AAW0R917</accession>
<feature type="transmembrane region" description="Helical" evidence="1">
    <location>
        <begin position="24"/>
        <end position="50"/>
    </location>
</feature>
<keyword evidence="1" id="KW-0472">Membrane</keyword>
<keyword evidence="1" id="KW-1133">Transmembrane helix</keyword>
<comment type="caution">
    <text evidence="2">The sequence shown here is derived from an EMBL/GenBank/DDBJ whole genome shotgun (WGS) entry which is preliminary data.</text>
</comment>
<keyword evidence="3" id="KW-1185">Reference proteome</keyword>
<dbReference type="Proteomes" id="UP001392437">
    <property type="component" value="Unassembled WGS sequence"/>
</dbReference>
<reference evidence="2 3" key="1">
    <citation type="submission" date="2023-01" db="EMBL/GenBank/DDBJ databases">
        <title>Analysis of 21 Apiospora genomes using comparative genomics revels a genus with tremendous synthesis potential of carbohydrate active enzymes and secondary metabolites.</title>
        <authorList>
            <person name="Sorensen T."/>
        </authorList>
    </citation>
    <scope>NUCLEOTIDE SEQUENCE [LARGE SCALE GENOMIC DNA]</scope>
    <source>
        <strain evidence="2 3">CBS 117206</strain>
    </source>
</reference>
<protein>
    <submittedName>
        <fullName evidence="2">Uncharacterized protein</fullName>
    </submittedName>
</protein>
<sequence length="185" mass="20585">MSNNTNKPDDFHCASHKRRPRVRWLLATCLVAVVAGVMIVGILATAQYWWLASKVVGNKNAIKNSQRPDVTVAPNGSVQHDVDDQKAGAFVISENPANITMCDGDLQGCQDFDILVSIDPEPEPAPFPRHLLRTPHIMLQNDIQLFQYILLRQFDDELRAGPHQTACVREGSDPLQPGDGRWLLP</sequence>
<organism evidence="2 3">
    <name type="scientific">Apiospora kogelbergensis</name>
    <dbReference type="NCBI Taxonomy" id="1337665"/>
    <lineage>
        <taxon>Eukaryota</taxon>
        <taxon>Fungi</taxon>
        <taxon>Dikarya</taxon>
        <taxon>Ascomycota</taxon>
        <taxon>Pezizomycotina</taxon>
        <taxon>Sordariomycetes</taxon>
        <taxon>Xylariomycetidae</taxon>
        <taxon>Amphisphaeriales</taxon>
        <taxon>Apiosporaceae</taxon>
        <taxon>Apiospora</taxon>
    </lineage>
</organism>
<dbReference type="AlphaFoldDB" id="A0AAW0R917"/>
<proteinExistence type="predicted"/>
<evidence type="ECO:0000313" key="2">
    <source>
        <dbReference type="EMBL" id="KAK8130294.1"/>
    </source>
</evidence>
<evidence type="ECO:0000256" key="1">
    <source>
        <dbReference type="SAM" id="Phobius"/>
    </source>
</evidence>
<dbReference type="EMBL" id="JAQQWP010000002">
    <property type="protein sequence ID" value="KAK8130294.1"/>
    <property type="molecule type" value="Genomic_DNA"/>
</dbReference>
<name>A0AAW0R917_9PEZI</name>